<comment type="caution">
    <text evidence="2">The sequence shown here is derived from an EMBL/GenBank/DDBJ whole genome shotgun (WGS) entry which is preliminary data.</text>
</comment>
<dbReference type="OrthoDB" id="9788621at2"/>
<dbReference type="AlphaFoldDB" id="A0A328BPE4"/>
<feature type="domain" description="Protein NO VEIN C-terminal" evidence="1">
    <location>
        <begin position="133"/>
        <end position="229"/>
    </location>
</feature>
<organism evidence="2 3">
    <name type="scientific">Phenylobacterium kunshanense</name>
    <dbReference type="NCBI Taxonomy" id="1445034"/>
    <lineage>
        <taxon>Bacteria</taxon>
        <taxon>Pseudomonadati</taxon>
        <taxon>Pseudomonadota</taxon>
        <taxon>Alphaproteobacteria</taxon>
        <taxon>Caulobacterales</taxon>
        <taxon>Caulobacteraceae</taxon>
        <taxon>Phenylobacterium</taxon>
    </lineage>
</organism>
<dbReference type="Pfam" id="PF13020">
    <property type="entry name" value="NOV_C"/>
    <property type="match status" value="1"/>
</dbReference>
<accession>A0A328BPE4</accession>
<dbReference type="Proteomes" id="UP000249524">
    <property type="component" value="Unassembled WGS sequence"/>
</dbReference>
<proteinExistence type="predicted"/>
<gene>
    <name evidence="2" type="ORF">DJ019_04460</name>
</gene>
<reference evidence="2 3" key="1">
    <citation type="submission" date="2018-05" db="EMBL/GenBank/DDBJ databases">
        <authorList>
            <person name="Lanie J.A."/>
            <person name="Ng W.-L."/>
            <person name="Kazmierczak K.M."/>
            <person name="Andrzejewski T.M."/>
            <person name="Davidsen T.M."/>
            <person name="Wayne K.J."/>
            <person name="Tettelin H."/>
            <person name="Glass J.I."/>
            <person name="Rusch D."/>
            <person name="Podicherti R."/>
            <person name="Tsui H.-C.T."/>
            <person name="Winkler M.E."/>
        </authorList>
    </citation>
    <scope>NUCLEOTIDE SEQUENCE [LARGE SCALE GENOMIC DNA]</scope>
    <source>
        <strain evidence="2 3">BUT-10</strain>
    </source>
</reference>
<sequence length="251" mass="28972">MLEAEQAGRSYVKSRHAAELMARIGRTHRSVEFKHMNISAVLEELGHPTIRGYKPKPNYQRTILDAIERYLSSRPVTLWRPEAVELAEPGGLFVEPPPPLQPARDRPKELERLVRKFDAGERDFRNRQLGKAGERAVFEFEQHRLRAEDRPDLARKVRWVAEEDGDGAGYDIRSFDRSGRERLLEVKTTLGGRTTPFYLTRNECALADERADAFRLLRLYSFAREPRMFELEPPLADAVRLSPHTYQASFA</sequence>
<dbReference type="InterPro" id="IPR024975">
    <property type="entry name" value="NOV_C"/>
</dbReference>
<evidence type="ECO:0000313" key="2">
    <source>
        <dbReference type="EMBL" id="RAK67856.1"/>
    </source>
</evidence>
<evidence type="ECO:0000313" key="3">
    <source>
        <dbReference type="Proteomes" id="UP000249524"/>
    </source>
</evidence>
<evidence type="ECO:0000259" key="1">
    <source>
        <dbReference type="Pfam" id="PF13020"/>
    </source>
</evidence>
<dbReference type="EMBL" id="QFYS01000002">
    <property type="protein sequence ID" value="RAK67856.1"/>
    <property type="molecule type" value="Genomic_DNA"/>
</dbReference>
<protein>
    <recommendedName>
        <fullName evidence="1">Protein NO VEIN C-terminal domain-containing protein</fullName>
    </recommendedName>
</protein>
<name>A0A328BPE4_9CAUL</name>
<keyword evidence="3" id="KW-1185">Reference proteome</keyword>